<dbReference type="Proteomes" id="UP001190700">
    <property type="component" value="Unassembled WGS sequence"/>
</dbReference>
<evidence type="ECO:0000313" key="5">
    <source>
        <dbReference type="Proteomes" id="UP001190700"/>
    </source>
</evidence>
<dbReference type="SUPFAM" id="SSF57850">
    <property type="entry name" value="RING/U-box"/>
    <property type="match status" value="1"/>
</dbReference>
<dbReference type="SUPFAM" id="SSF48452">
    <property type="entry name" value="TPR-like"/>
    <property type="match status" value="1"/>
</dbReference>
<feature type="compositionally biased region" description="Polar residues" evidence="2">
    <location>
        <begin position="266"/>
        <end position="286"/>
    </location>
</feature>
<dbReference type="InterPro" id="IPR019734">
    <property type="entry name" value="TPR_rpt"/>
</dbReference>
<dbReference type="InterPro" id="IPR013083">
    <property type="entry name" value="Znf_RING/FYVE/PHD"/>
</dbReference>
<dbReference type="PROSITE" id="PS50089">
    <property type="entry name" value="ZF_RING_2"/>
    <property type="match status" value="1"/>
</dbReference>
<reference evidence="4 5" key="1">
    <citation type="journal article" date="2015" name="Genome Biol. Evol.">
        <title>Comparative Genomics of a Bacterivorous Green Alga Reveals Evolutionary Causalities and Consequences of Phago-Mixotrophic Mode of Nutrition.</title>
        <authorList>
            <person name="Burns J.A."/>
            <person name="Paasch A."/>
            <person name="Narechania A."/>
            <person name="Kim E."/>
        </authorList>
    </citation>
    <scope>NUCLEOTIDE SEQUENCE [LARGE SCALE GENOMIC DNA]</scope>
    <source>
        <strain evidence="4 5">PLY_AMNH</strain>
    </source>
</reference>
<dbReference type="EMBL" id="LGRX02013608">
    <property type="protein sequence ID" value="KAK3265898.1"/>
    <property type="molecule type" value="Genomic_DNA"/>
</dbReference>
<dbReference type="InterPro" id="IPR001841">
    <property type="entry name" value="Znf_RING"/>
</dbReference>
<keyword evidence="5" id="KW-1185">Reference proteome</keyword>
<dbReference type="InterPro" id="IPR011990">
    <property type="entry name" value="TPR-like_helical_dom_sf"/>
</dbReference>
<feature type="region of interest" description="Disordered" evidence="2">
    <location>
        <begin position="308"/>
        <end position="338"/>
    </location>
</feature>
<dbReference type="SMART" id="SM00184">
    <property type="entry name" value="RING"/>
    <property type="match status" value="1"/>
</dbReference>
<comment type="caution">
    <text evidence="4">The sequence shown here is derived from an EMBL/GenBank/DDBJ whole genome shotgun (WGS) entry which is preliminary data.</text>
</comment>
<dbReference type="Gene3D" id="3.30.40.10">
    <property type="entry name" value="Zinc/RING finger domain, C3HC4 (zinc finger)"/>
    <property type="match status" value="1"/>
</dbReference>
<keyword evidence="1" id="KW-0862">Zinc</keyword>
<protein>
    <recommendedName>
        <fullName evidence="3">RING-type domain-containing protein</fullName>
    </recommendedName>
</protein>
<accession>A0AAE0FUI2</accession>
<sequence length="393" mass="42521">MLQAFGRRRFPSSALPLPWLLQGLSDVTDMQAKRLIAAANPELPSWVQQCVTCFRERELAMHQDLLQETQERVQQERTASAAATLPASMSTLSTADTAWNSGLDPALPEVEQKLVAAEQLRERGNAAFRDGDKERAAAIYGEVLHDLRGWEEGLAGQRTPEAETVFRGIHRAMVLCYSNRAECHLCGGRWEDARADCEQGIAIAERDAGNILDSVKGKLQNRVARAAQGIMEQGHRAAGSSRHGSGGGSSEREVGGGRAARGSGGLPQQQQGTQSARRTSPQWSRSSESENERLAREVVAGVFSSSGSAGVSAHAVTSPEGVGVGGEPSRPGEDGDEEKEVAESCPICFECGNLKRTRCGHFMHIKCAARWSVACKRSKRQVTCPVCRSERFP</sequence>
<gene>
    <name evidence="4" type="ORF">CYMTET_25449</name>
</gene>
<feature type="region of interest" description="Disordered" evidence="2">
    <location>
        <begin position="231"/>
        <end position="291"/>
    </location>
</feature>
<dbReference type="AlphaFoldDB" id="A0AAE0FUI2"/>
<feature type="compositionally biased region" description="Gly residues" evidence="2">
    <location>
        <begin position="256"/>
        <end position="265"/>
    </location>
</feature>
<dbReference type="GO" id="GO:0005737">
    <property type="term" value="C:cytoplasm"/>
    <property type="evidence" value="ECO:0007669"/>
    <property type="project" value="UniProtKB-ARBA"/>
</dbReference>
<name>A0AAE0FUI2_9CHLO</name>
<proteinExistence type="predicted"/>
<organism evidence="4 5">
    <name type="scientific">Cymbomonas tetramitiformis</name>
    <dbReference type="NCBI Taxonomy" id="36881"/>
    <lineage>
        <taxon>Eukaryota</taxon>
        <taxon>Viridiplantae</taxon>
        <taxon>Chlorophyta</taxon>
        <taxon>Pyramimonadophyceae</taxon>
        <taxon>Pyramimonadales</taxon>
        <taxon>Pyramimonadaceae</taxon>
        <taxon>Cymbomonas</taxon>
    </lineage>
</organism>
<dbReference type="GO" id="GO:0008270">
    <property type="term" value="F:zinc ion binding"/>
    <property type="evidence" value="ECO:0007669"/>
    <property type="project" value="UniProtKB-KW"/>
</dbReference>
<dbReference type="Gene3D" id="1.25.40.10">
    <property type="entry name" value="Tetratricopeptide repeat domain"/>
    <property type="match status" value="1"/>
</dbReference>
<keyword evidence="1" id="KW-0479">Metal-binding</keyword>
<evidence type="ECO:0000256" key="1">
    <source>
        <dbReference type="PROSITE-ProRule" id="PRU00175"/>
    </source>
</evidence>
<evidence type="ECO:0000256" key="2">
    <source>
        <dbReference type="SAM" id="MobiDB-lite"/>
    </source>
</evidence>
<dbReference type="SMART" id="SM00028">
    <property type="entry name" value="TPR"/>
    <property type="match status" value="2"/>
</dbReference>
<keyword evidence="1" id="KW-0863">Zinc-finger</keyword>
<feature type="domain" description="RING-type" evidence="3">
    <location>
        <begin position="345"/>
        <end position="388"/>
    </location>
</feature>
<evidence type="ECO:0000313" key="4">
    <source>
        <dbReference type="EMBL" id="KAK3265898.1"/>
    </source>
</evidence>
<evidence type="ECO:0000259" key="3">
    <source>
        <dbReference type="PROSITE" id="PS50089"/>
    </source>
</evidence>